<keyword evidence="4" id="KW-0812">Transmembrane</keyword>
<evidence type="ECO:0000256" key="1">
    <source>
        <dbReference type="ARBA" id="ARBA00004561"/>
    </source>
</evidence>
<protein>
    <submittedName>
        <fullName evidence="6">Fimbrial protein</fullName>
    </submittedName>
</protein>
<gene>
    <name evidence="6" type="ORF">SJS82_00170</name>
</gene>
<evidence type="ECO:0000256" key="2">
    <source>
        <dbReference type="ARBA" id="ARBA00006671"/>
    </source>
</evidence>
<accession>A0AAP6L1F9</accession>
<dbReference type="GO" id="GO:0009289">
    <property type="term" value="C:pilus"/>
    <property type="evidence" value="ECO:0007669"/>
    <property type="project" value="UniProtKB-SubCell"/>
</dbReference>
<dbReference type="Gene3D" id="2.60.40.1090">
    <property type="entry name" value="Fimbrial-type adhesion domain"/>
    <property type="match status" value="1"/>
</dbReference>
<dbReference type="GO" id="GO:0043709">
    <property type="term" value="P:cell adhesion involved in single-species biofilm formation"/>
    <property type="evidence" value="ECO:0007669"/>
    <property type="project" value="TreeGrafter"/>
</dbReference>
<sequence>MRVCHYFSDDQGAYMGGKSAVTRLIPLAIVAGIWGSMMVSVFHASTVSAKTYLGPPSGQITITVPENNTEAYQVANAGVTTSNTCHPSDGIIKDIEGNIFSYTAATPYTVLFNGKVHTLMQSGNPYFGVIVPTRDTSAPESDAVPLAWDRTTWYPTPNSTRAPGTEAIDARFRYVLYAMPGELPAGTYIIPQMEAFIGVECRDTTGRVYQDRVGQRAFTVNVAARGCDVTSPANTYIDFGELSARDFSVVGSTTSTIPTMITLQCDPNVELHFTLSDQTNPSNRTDIVGLTADSTARGLGVQVVNPGAGKSYSLGPDDASNHGINQVWLGQSGPQGGTFNFPLGFRYIRTGEMTAGTATALVGVTLSYQ</sequence>
<dbReference type="Proteomes" id="UP001285835">
    <property type="component" value="Unassembled WGS sequence"/>
</dbReference>
<dbReference type="InterPro" id="IPR036937">
    <property type="entry name" value="Adhesion_dom_fimbrial_sf"/>
</dbReference>
<dbReference type="PANTHER" id="PTHR33420:SF14">
    <property type="entry name" value="TYPE 1 FIMBRIN D-MANNOSE SPECIFIC ADHESIN"/>
    <property type="match status" value="1"/>
</dbReference>
<comment type="subcellular location">
    <subcellularLocation>
        <location evidence="1">Fimbrium</location>
    </subcellularLocation>
</comment>
<dbReference type="AlphaFoldDB" id="A0AAP6L1F9"/>
<feature type="transmembrane region" description="Helical" evidence="4">
    <location>
        <begin position="21"/>
        <end position="42"/>
    </location>
</feature>
<keyword evidence="4" id="KW-1133">Transmembrane helix</keyword>
<organism evidence="6 7">
    <name type="scientific">Aeromonas media</name>
    <dbReference type="NCBI Taxonomy" id="651"/>
    <lineage>
        <taxon>Bacteria</taxon>
        <taxon>Pseudomonadati</taxon>
        <taxon>Pseudomonadota</taxon>
        <taxon>Gammaproteobacteria</taxon>
        <taxon>Aeromonadales</taxon>
        <taxon>Aeromonadaceae</taxon>
        <taxon>Aeromonas</taxon>
    </lineage>
</organism>
<name>A0AAP6L1F9_AERME</name>
<feature type="domain" description="Fimbrial-type adhesion" evidence="5">
    <location>
        <begin position="218"/>
        <end position="369"/>
    </location>
</feature>
<evidence type="ECO:0000313" key="6">
    <source>
        <dbReference type="EMBL" id="MDX7920363.1"/>
    </source>
</evidence>
<dbReference type="RefSeq" id="WP_265436797.1">
    <property type="nucleotide sequence ID" value="NZ_JAOXCH010000043.1"/>
</dbReference>
<keyword evidence="3" id="KW-0281">Fimbrium</keyword>
<evidence type="ECO:0000256" key="4">
    <source>
        <dbReference type="SAM" id="Phobius"/>
    </source>
</evidence>
<dbReference type="InterPro" id="IPR050263">
    <property type="entry name" value="Bact_Fimbrial_Adh_Pro"/>
</dbReference>
<dbReference type="EMBL" id="JAWZXF010000001">
    <property type="protein sequence ID" value="MDX7920363.1"/>
    <property type="molecule type" value="Genomic_DNA"/>
</dbReference>
<evidence type="ECO:0000256" key="3">
    <source>
        <dbReference type="ARBA" id="ARBA00023263"/>
    </source>
</evidence>
<comment type="similarity">
    <text evidence="2">Belongs to the fimbrial protein family.</text>
</comment>
<evidence type="ECO:0000259" key="5">
    <source>
        <dbReference type="Pfam" id="PF00419"/>
    </source>
</evidence>
<evidence type="ECO:0000313" key="7">
    <source>
        <dbReference type="Proteomes" id="UP001285835"/>
    </source>
</evidence>
<proteinExistence type="inferred from homology"/>
<dbReference type="InterPro" id="IPR000259">
    <property type="entry name" value="Adhesion_dom_fimbrial"/>
</dbReference>
<comment type="caution">
    <text evidence="6">The sequence shown here is derived from an EMBL/GenBank/DDBJ whole genome shotgun (WGS) entry which is preliminary data.</text>
</comment>
<dbReference type="SUPFAM" id="SSF49401">
    <property type="entry name" value="Bacterial adhesins"/>
    <property type="match status" value="1"/>
</dbReference>
<keyword evidence="4" id="KW-0472">Membrane</keyword>
<reference evidence="6" key="1">
    <citation type="submission" date="2023-11" db="EMBL/GenBank/DDBJ databases">
        <title>WGS of Aeromonas in Northern Israel.</title>
        <authorList>
            <person name="Hershko Y."/>
        </authorList>
    </citation>
    <scope>NUCLEOTIDE SEQUENCE</scope>
    <source>
        <strain evidence="6">02297</strain>
    </source>
</reference>
<dbReference type="PANTHER" id="PTHR33420">
    <property type="entry name" value="FIMBRIAL SUBUNIT ELFA-RELATED"/>
    <property type="match status" value="1"/>
</dbReference>
<dbReference type="InterPro" id="IPR008966">
    <property type="entry name" value="Adhesion_dom_sf"/>
</dbReference>
<dbReference type="Pfam" id="PF00419">
    <property type="entry name" value="Fimbrial"/>
    <property type="match status" value="1"/>
</dbReference>